<dbReference type="SUPFAM" id="SSF52540">
    <property type="entry name" value="P-loop containing nucleoside triphosphate hydrolases"/>
    <property type="match status" value="1"/>
</dbReference>
<feature type="domain" description="VLIG-type G" evidence="1">
    <location>
        <begin position="238"/>
        <end position="321"/>
    </location>
</feature>
<dbReference type="Gene3D" id="3.40.50.300">
    <property type="entry name" value="P-loop containing nucleotide triphosphate hydrolases"/>
    <property type="match status" value="1"/>
</dbReference>
<dbReference type="Proteomes" id="UP000507470">
    <property type="component" value="Unassembled WGS sequence"/>
</dbReference>
<dbReference type="PANTHER" id="PTHR22796">
    <property type="entry name" value="URG4-RELATED"/>
    <property type="match status" value="1"/>
</dbReference>
<reference evidence="2 3" key="1">
    <citation type="submission" date="2020-06" db="EMBL/GenBank/DDBJ databases">
        <authorList>
            <person name="Li R."/>
            <person name="Bekaert M."/>
        </authorList>
    </citation>
    <scope>NUCLEOTIDE SEQUENCE [LARGE SCALE GENOMIC DNA]</scope>
    <source>
        <strain evidence="3">wild</strain>
    </source>
</reference>
<proteinExistence type="predicted"/>
<dbReference type="InterPro" id="IPR030383">
    <property type="entry name" value="G_VLIG_dom"/>
</dbReference>
<dbReference type="PANTHER" id="PTHR22796:SF1">
    <property type="entry name" value="VWFA DOMAIN-CONTAINING PROTEIN"/>
    <property type="match status" value="1"/>
</dbReference>
<accession>A0A6J8BR47</accession>
<dbReference type="EMBL" id="CACVKT020003741">
    <property type="protein sequence ID" value="CAC5385550.1"/>
    <property type="molecule type" value="Genomic_DNA"/>
</dbReference>
<dbReference type="InterPro" id="IPR027417">
    <property type="entry name" value="P-loop_NTPase"/>
</dbReference>
<protein>
    <recommendedName>
        <fullName evidence="1">VLIG-type G domain-containing protein</fullName>
    </recommendedName>
</protein>
<organism evidence="2 3">
    <name type="scientific">Mytilus coruscus</name>
    <name type="common">Sea mussel</name>
    <dbReference type="NCBI Taxonomy" id="42192"/>
    <lineage>
        <taxon>Eukaryota</taxon>
        <taxon>Metazoa</taxon>
        <taxon>Spiralia</taxon>
        <taxon>Lophotrochozoa</taxon>
        <taxon>Mollusca</taxon>
        <taxon>Bivalvia</taxon>
        <taxon>Autobranchia</taxon>
        <taxon>Pteriomorphia</taxon>
        <taxon>Mytilida</taxon>
        <taxon>Mytiloidea</taxon>
        <taxon>Mytilidae</taxon>
        <taxon>Mytilinae</taxon>
        <taxon>Mytilus</taxon>
    </lineage>
</organism>
<dbReference type="Pfam" id="PF25683">
    <property type="entry name" value="URGCP_GTPase"/>
    <property type="match status" value="1"/>
</dbReference>
<evidence type="ECO:0000259" key="1">
    <source>
        <dbReference type="PROSITE" id="PS51717"/>
    </source>
</evidence>
<dbReference type="PROSITE" id="PS51717">
    <property type="entry name" value="G_VLIG"/>
    <property type="match status" value="1"/>
</dbReference>
<evidence type="ECO:0000313" key="3">
    <source>
        <dbReference type="Proteomes" id="UP000507470"/>
    </source>
</evidence>
<dbReference type="AlphaFoldDB" id="A0A6J8BR47"/>
<keyword evidence="3" id="KW-1185">Reference proteome</keyword>
<sequence>MNICILSVDGQTRSTADITSEMRTAIAAMMKKNVEQSLYYRLSKCQLRVDEEDVVHRNARQNALRVFNDIPNDCLNVKETVVPLQGKTWASWSQKLKNVCKSSQYKTLQEVGLIKWEMNEDRKKQMKICENLGPLMKTFLSILLKSINSHENCTVFVLWLKNYLDQKSRSVLPGYLSQYKNDWQNLNANRDNKKESSIIKRCRKELEKSEYNLAEASFGFEHLCREMGQIFESIDQFSAGRCTRGVFVQLVPVSIEKSKYDYVLVIDTEGLRAPELANQKQSHDNELATFVIGLGDITIVNIKGENTAEMKDVLQIAVHAF</sequence>
<gene>
    <name evidence="2" type="ORF">MCOR_21086</name>
</gene>
<evidence type="ECO:0000313" key="2">
    <source>
        <dbReference type="EMBL" id="CAC5385550.1"/>
    </source>
</evidence>
<dbReference type="GO" id="GO:0005525">
    <property type="term" value="F:GTP binding"/>
    <property type="evidence" value="ECO:0007669"/>
    <property type="project" value="InterPro"/>
</dbReference>
<name>A0A6J8BR47_MYTCO</name>
<dbReference type="OrthoDB" id="10070673at2759"/>